<organism evidence="2 3">
    <name type="scientific">Brevundimonas balnearis</name>
    <dbReference type="NCBI Taxonomy" id="1572858"/>
    <lineage>
        <taxon>Bacteria</taxon>
        <taxon>Pseudomonadati</taxon>
        <taxon>Pseudomonadota</taxon>
        <taxon>Alphaproteobacteria</taxon>
        <taxon>Caulobacterales</taxon>
        <taxon>Caulobacteraceae</taxon>
        <taxon>Brevundimonas</taxon>
    </lineage>
</organism>
<comment type="caution">
    <text evidence="2">The sequence shown here is derived from an EMBL/GenBank/DDBJ whole genome shotgun (WGS) entry which is preliminary data.</text>
</comment>
<feature type="transmembrane region" description="Helical" evidence="1">
    <location>
        <begin position="381"/>
        <end position="399"/>
    </location>
</feature>
<proteinExistence type="predicted"/>
<dbReference type="Pfam" id="PF03806">
    <property type="entry name" value="ABG_transport"/>
    <property type="match status" value="1"/>
</dbReference>
<evidence type="ECO:0000256" key="1">
    <source>
        <dbReference type="SAM" id="Phobius"/>
    </source>
</evidence>
<dbReference type="RefSeq" id="WP_376833190.1">
    <property type="nucleotide sequence ID" value="NZ_JBHLSW010000001.1"/>
</dbReference>
<reference evidence="2 3" key="1">
    <citation type="submission" date="2024-09" db="EMBL/GenBank/DDBJ databases">
        <authorList>
            <person name="Sun Q."/>
            <person name="Mori K."/>
        </authorList>
    </citation>
    <scope>NUCLEOTIDE SEQUENCE [LARGE SCALE GENOMIC DNA]</scope>
    <source>
        <strain evidence="2 3">NCAIM B.02621</strain>
    </source>
</reference>
<keyword evidence="1" id="KW-1133">Transmembrane helix</keyword>
<accession>A0ABV6R0Y8</accession>
<evidence type="ECO:0000313" key="2">
    <source>
        <dbReference type="EMBL" id="MFC0632343.1"/>
    </source>
</evidence>
<dbReference type="EMBL" id="JBHLSW010000001">
    <property type="protein sequence ID" value="MFC0632343.1"/>
    <property type="molecule type" value="Genomic_DNA"/>
</dbReference>
<protein>
    <submittedName>
        <fullName evidence="2">AbgT family transporter</fullName>
    </submittedName>
</protein>
<keyword evidence="3" id="KW-1185">Reference proteome</keyword>
<feature type="transmembrane region" description="Helical" evidence="1">
    <location>
        <begin position="436"/>
        <end position="459"/>
    </location>
</feature>
<name>A0ABV6R0Y8_9CAUL</name>
<feature type="transmembrane region" description="Helical" evidence="1">
    <location>
        <begin position="406"/>
        <end position="424"/>
    </location>
</feature>
<feature type="transmembrane region" description="Helical" evidence="1">
    <location>
        <begin position="297"/>
        <end position="320"/>
    </location>
</feature>
<dbReference type="PANTHER" id="PTHR30282:SF0">
    <property type="entry name" value="P-AMINOBENZOYL-GLUTAMATE TRANSPORT PROTEIN"/>
    <property type="match status" value="1"/>
</dbReference>
<feature type="transmembrane region" description="Helical" evidence="1">
    <location>
        <begin position="471"/>
        <end position="492"/>
    </location>
</feature>
<sequence length="519" mass="54915">MGIGNGILGFVEKAGNRLPDPVFIFVWFIGFLVIGSVAAAAYGLSAVNPVDGQAVAAQSLLSSENLRRLFVDMPKTLTGFAPLGYVLVVMLGAGVAERTGLFSAAMRAGIRRAPKALLTPIVVFVGIVSNHASDAGYVVLVPLAGLVFAAAGRHPVAGIAAGFAAVSGGFSANLFPGHLDALLLGLTEPAARLIQPDWTANIAGNWYFIVAMTVVFVPLAWFVTDRIIEPRLGPWQPTADAPVQLSDSELSREEKRGLWWAGLAALLVIGAWTAMSVSPNPPLVDLTAEPTERMTPFYQSLVAGFFVLFLATGVAFGVAARTLKDHRHLVKMLTESMAVMAPYIVLAFVAAHFVAMFNWSNLGVILAILGAEQLSASGLPAWQLLIAIVLLAATVNIFIGSASAKWAAMAPVMVPMLMLLGISPEMATAAYRMGDSVTNIITPLMVYFPLILGFCQRWVPGFGVGNLMATMLPYSFFFLIGGAIMTGAWVFLDLPLGGGETVHYDLNEARAAVQAAPAQ</sequence>
<keyword evidence="1" id="KW-0472">Membrane</keyword>
<evidence type="ECO:0000313" key="3">
    <source>
        <dbReference type="Proteomes" id="UP001589906"/>
    </source>
</evidence>
<feature type="transmembrane region" description="Helical" evidence="1">
    <location>
        <begin position="258"/>
        <end position="277"/>
    </location>
</feature>
<feature type="transmembrane region" description="Helical" evidence="1">
    <location>
        <begin position="77"/>
        <end position="96"/>
    </location>
</feature>
<dbReference type="Proteomes" id="UP001589906">
    <property type="component" value="Unassembled WGS sequence"/>
</dbReference>
<dbReference type="InterPro" id="IPR004697">
    <property type="entry name" value="AbgT"/>
</dbReference>
<dbReference type="PANTHER" id="PTHR30282">
    <property type="entry name" value="P-AMINOBENZOYL GLUTAMATE TRANSPORTER"/>
    <property type="match status" value="1"/>
</dbReference>
<feature type="transmembrane region" description="Helical" evidence="1">
    <location>
        <begin position="116"/>
        <end position="133"/>
    </location>
</feature>
<feature type="transmembrane region" description="Helical" evidence="1">
    <location>
        <begin position="22"/>
        <end position="44"/>
    </location>
</feature>
<keyword evidence="1" id="KW-0812">Transmembrane</keyword>
<gene>
    <name evidence="2" type="ORF">ACFFGE_00405</name>
</gene>
<feature type="transmembrane region" description="Helical" evidence="1">
    <location>
        <begin position="206"/>
        <end position="224"/>
    </location>
</feature>
<feature type="transmembrane region" description="Helical" evidence="1">
    <location>
        <begin position="341"/>
        <end position="369"/>
    </location>
</feature>